<dbReference type="EnsemblPlants" id="OB06G16000.1">
    <property type="protein sequence ID" value="OB06G16000.1"/>
    <property type="gene ID" value="OB06G16000"/>
</dbReference>
<keyword evidence="2" id="KW-1185">Reference proteome</keyword>
<reference evidence="1" key="1">
    <citation type="journal article" date="2013" name="Nat. Commun.">
        <title>Whole-genome sequencing of Oryza brachyantha reveals mechanisms underlying Oryza genome evolution.</title>
        <authorList>
            <person name="Chen J."/>
            <person name="Huang Q."/>
            <person name="Gao D."/>
            <person name="Wang J."/>
            <person name="Lang Y."/>
            <person name="Liu T."/>
            <person name="Li B."/>
            <person name="Bai Z."/>
            <person name="Luis Goicoechea J."/>
            <person name="Liang C."/>
            <person name="Chen C."/>
            <person name="Zhang W."/>
            <person name="Sun S."/>
            <person name="Liao Y."/>
            <person name="Zhang X."/>
            <person name="Yang L."/>
            <person name="Song C."/>
            <person name="Wang M."/>
            <person name="Shi J."/>
            <person name="Liu G."/>
            <person name="Liu J."/>
            <person name="Zhou H."/>
            <person name="Zhou W."/>
            <person name="Yu Q."/>
            <person name="An N."/>
            <person name="Chen Y."/>
            <person name="Cai Q."/>
            <person name="Wang B."/>
            <person name="Liu B."/>
            <person name="Min J."/>
            <person name="Huang Y."/>
            <person name="Wu H."/>
            <person name="Li Z."/>
            <person name="Zhang Y."/>
            <person name="Yin Y."/>
            <person name="Song W."/>
            <person name="Jiang J."/>
            <person name="Jackson S.A."/>
            <person name="Wing R.A."/>
            <person name="Wang J."/>
            <person name="Chen M."/>
        </authorList>
    </citation>
    <scope>NUCLEOTIDE SEQUENCE [LARGE SCALE GENOMIC DNA]</scope>
    <source>
        <strain evidence="1">cv. IRGC 101232</strain>
    </source>
</reference>
<dbReference type="Gramene" id="OB06G16000.1">
    <property type="protein sequence ID" value="OB06G16000.1"/>
    <property type="gene ID" value="OB06G16000"/>
</dbReference>
<evidence type="ECO:0000313" key="2">
    <source>
        <dbReference type="Proteomes" id="UP000006038"/>
    </source>
</evidence>
<dbReference type="Proteomes" id="UP000006038">
    <property type="component" value="Chromosome 6"/>
</dbReference>
<evidence type="ECO:0000313" key="1">
    <source>
        <dbReference type="EnsemblPlants" id="OB06G16000.1"/>
    </source>
</evidence>
<dbReference type="HOGENOM" id="CLU_1211507_0_0_1"/>
<reference evidence="1" key="2">
    <citation type="submission" date="2013-04" db="UniProtKB">
        <authorList>
            <consortium name="EnsemblPlants"/>
        </authorList>
    </citation>
    <scope>IDENTIFICATION</scope>
</reference>
<accession>J3MC56</accession>
<sequence>MYSSAAVRRLRLSDHAGGALRPLHSARVPAVAQRALRVHRRRDVLLSPAAHRRRRRLVVPGAAPRRRRIVSGGAGDREHERAHGHVVVDGEQRLERVHDVAHAGPRLGHGLQALVRHLRRRVRGAHRVLRVQARVHDAVQLVGSPKVGPRPVHQVLLAAAPPLVDGPPPGEQLQQHHAEAVHVAPRREVARQDVLRRRVPVRAHHPRRHVRRVALGPLLRQPEVRQLRRIILKKKTQTRSANYDRQRF</sequence>
<name>J3MC56_ORYBR</name>
<proteinExistence type="predicted"/>
<dbReference type="AlphaFoldDB" id="J3MC56"/>
<protein>
    <submittedName>
        <fullName evidence="1">Uncharacterized protein</fullName>
    </submittedName>
</protein>
<organism evidence="1">
    <name type="scientific">Oryza brachyantha</name>
    <name type="common">malo sina</name>
    <dbReference type="NCBI Taxonomy" id="4533"/>
    <lineage>
        <taxon>Eukaryota</taxon>
        <taxon>Viridiplantae</taxon>
        <taxon>Streptophyta</taxon>
        <taxon>Embryophyta</taxon>
        <taxon>Tracheophyta</taxon>
        <taxon>Spermatophyta</taxon>
        <taxon>Magnoliopsida</taxon>
        <taxon>Liliopsida</taxon>
        <taxon>Poales</taxon>
        <taxon>Poaceae</taxon>
        <taxon>BOP clade</taxon>
        <taxon>Oryzoideae</taxon>
        <taxon>Oryzeae</taxon>
        <taxon>Oryzinae</taxon>
        <taxon>Oryza</taxon>
    </lineage>
</organism>